<dbReference type="STRING" id="714943.Mucpa_4597"/>
<reference evidence="2" key="1">
    <citation type="submission" date="2011-09" db="EMBL/GenBank/DDBJ databases">
        <title>The permanent draft genome of Mucilaginibacter paludis DSM 18603.</title>
        <authorList>
            <consortium name="US DOE Joint Genome Institute (JGI-PGF)"/>
            <person name="Lucas S."/>
            <person name="Han J."/>
            <person name="Lapidus A."/>
            <person name="Bruce D."/>
            <person name="Goodwin L."/>
            <person name="Pitluck S."/>
            <person name="Peters L."/>
            <person name="Kyrpides N."/>
            <person name="Mavromatis K."/>
            <person name="Ivanova N."/>
            <person name="Mikhailova N."/>
            <person name="Held B."/>
            <person name="Detter J.C."/>
            <person name="Tapia R."/>
            <person name="Han C."/>
            <person name="Land M."/>
            <person name="Hauser L."/>
            <person name="Markowitz V."/>
            <person name="Cheng J.-F."/>
            <person name="Hugenholtz P."/>
            <person name="Woyke T."/>
            <person name="Wu D."/>
            <person name="Tindall B."/>
            <person name="Brambilla E."/>
            <person name="Klenk H.-P."/>
            <person name="Eisen J.A."/>
        </authorList>
    </citation>
    <scope>NUCLEOTIDE SEQUENCE [LARGE SCALE GENOMIC DNA]</scope>
    <source>
        <strain evidence="2">DSM 18603</strain>
    </source>
</reference>
<dbReference type="SUPFAM" id="SSF54665">
    <property type="entry name" value="CO dehydrogenase molybdoprotein N-domain-like"/>
    <property type="match status" value="1"/>
</dbReference>
<dbReference type="InterPro" id="IPR000674">
    <property type="entry name" value="Ald_Oxase/Xan_DH_a/b"/>
</dbReference>
<dbReference type="Pfam" id="PF01315">
    <property type="entry name" value="Ald_Xan_dh_C"/>
    <property type="match status" value="1"/>
</dbReference>
<dbReference type="Pfam" id="PF20256">
    <property type="entry name" value="MoCoBD_2"/>
    <property type="match status" value="1"/>
</dbReference>
<dbReference type="SMART" id="SM01008">
    <property type="entry name" value="Ald_Xan_dh_C"/>
    <property type="match status" value="1"/>
</dbReference>
<evidence type="ECO:0000313" key="3">
    <source>
        <dbReference type="Proteomes" id="UP000002774"/>
    </source>
</evidence>
<dbReference type="eggNOG" id="COG1529">
    <property type="taxonomic scope" value="Bacteria"/>
</dbReference>
<accession>H1Y767</accession>
<dbReference type="InterPro" id="IPR036856">
    <property type="entry name" value="Ald_Oxase/Xan_DH_a/b_sf"/>
</dbReference>
<dbReference type="PANTHER" id="PTHR11908:SF153">
    <property type="entry name" value="DEHYDROGENASE"/>
    <property type="match status" value="1"/>
</dbReference>
<dbReference type="InterPro" id="IPR046867">
    <property type="entry name" value="AldOxase/xan_DH_MoCoBD2"/>
</dbReference>
<proteinExistence type="predicted"/>
<dbReference type="Gene3D" id="3.30.365.10">
    <property type="entry name" value="Aldehyde oxidase/xanthine dehydrogenase, molybdopterin binding domain"/>
    <property type="match status" value="4"/>
</dbReference>
<dbReference type="AlphaFoldDB" id="H1Y767"/>
<dbReference type="InterPro" id="IPR037165">
    <property type="entry name" value="AldOxase/xan_DH_Mopterin-bd_sf"/>
</dbReference>
<dbReference type="Gene3D" id="3.90.1170.50">
    <property type="entry name" value="Aldehyde oxidase/xanthine dehydrogenase, a/b hammerhead"/>
    <property type="match status" value="1"/>
</dbReference>
<dbReference type="InterPro" id="IPR016208">
    <property type="entry name" value="Ald_Oxase/xanthine_DH-like"/>
</dbReference>
<dbReference type="InterPro" id="IPR008274">
    <property type="entry name" value="AldOxase/xan_DH_MoCoBD1"/>
</dbReference>
<dbReference type="GO" id="GO:0016491">
    <property type="term" value="F:oxidoreductase activity"/>
    <property type="evidence" value="ECO:0007669"/>
    <property type="project" value="InterPro"/>
</dbReference>
<dbReference type="EMBL" id="CM001403">
    <property type="protein sequence ID" value="EHQ28686.1"/>
    <property type="molecule type" value="Genomic_DNA"/>
</dbReference>
<name>H1Y767_9SPHI</name>
<sequence>MKKDAIGDPLSRVDGRLKVTGGAKYSGEYKVSGLAYGVLVPATITSGTLTSIDTKAAERAPGVLAVITPFNAPKVPGYQPDAPKPFKGLKLFNDNEVYFNGHPIALVVAETFEKATHAASLVKAAYQQRPFETDFHKNRDKAVTPQGGKYKDYLRGQANAYKNAPVQLEQEYLQPSEMHNPMELHVTTAFWDGDDQVTLYTKSQGVIGSQKAIAAAFNLDPAKVQINSRFVGGAFGSSLRTWPHEVAAAQAAKMLKRPVRITLTREQMFTLVGYRPLTIQKIGLGATEDGKLVGITHESISQTAVYEEFTENSVNVSRFLYQSPNANTLYKVVPLNVGVPAPMRGPGEATGAFALESALDELSYLLHMDPIELRLKNYADHDQEQNLPWSSKYLKECYSKGAERIGWSKRQPTPGTNRDGDWQVGYGIGCGAFGAYRGRALAKIKLMADGTVNIQSAASDIGPGTATAMVLIAADTLGLPAAQITFELGNSSFPVAPTQGGSSTVSSVGSAVHDVCIALKQKFNLMAGRPQDNTGDIDYVNILKQQNLPMLEVTQESQSGADAKKYSMYSFSAHFVQVYVHALTGAVKIKKVVAVVDAGKIVNHKTASSQMIGGAVGGIGMAMTEEAVFDDRFGRYVNGNFADYHVPVNADIPQIEAIFIDERDPIINPVGTKGIGEISLIGVAPAIANAVYNATGKRIRELPITPDKLI</sequence>
<dbReference type="Pfam" id="PF02738">
    <property type="entry name" value="MoCoBD_1"/>
    <property type="match status" value="1"/>
</dbReference>
<evidence type="ECO:0000259" key="1">
    <source>
        <dbReference type="SMART" id="SM01008"/>
    </source>
</evidence>
<dbReference type="RefSeq" id="WP_008509562.1">
    <property type="nucleotide sequence ID" value="NZ_CM001403.1"/>
</dbReference>
<dbReference type="GO" id="GO:0005506">
    <property type="term" value="F:iron ion binding"/>
    <property type="evidence" value="ECO:0007669"/>
    <property type="project" value="InterPro"/>
</dbReference>
<gene>
    <name evidence="2" type="ORF">Mucpa_4597</name>
</gene>
<dbReference type="HOGENOM" id="CLU_001681_2_2_10"/>
<organism evidence="2 3">
    <name type="scientific">Mucilaginibacter paludis DSM 18603</name>
    <dbReference type="NCBI Taxonomy" id="714943"/>
    <lineage>
        <taxon>Bacteria</taxon>
        <taxon>Pseudomonadati</taxon>
        <taxon>Bacteroidota</taxon>
        <taxon>Sphingobacteriia</taxon>
        <taxon>Sphingobacteriales</taxon>
        <taxon>Sphingobacteriaceae</taxon>
        <taxon>Mucilaginibacter</taxon>
    </lineage>
</organism>
<protein>
    <submittedName>
        <fullName evidence="2">Aldehyde oxidase and xanthine dehydrogenase molybdopterin binding</fullName>
    </submittedName>
</protein>
<feature type="domain" description="Aldehyde oxidase/xanthine dehydrogenase a/b hammerhead" evidence="1">
    <location>
        <begin position="20"/>
        <end position="130"/>
    </location>
</feature>
<evidence type="ECO:0000313" key="2">
    <source>
        <dbReference type="EMBL" id="EHQ28686.1"/>
    </source>
</evidence>
<dbReference type="PANTHER" id="PTHR11908">
    <property type="entry name" value="XANTHINE DEHYDROGENASE"/>
    <property type="match status" value="1"/>
</dbReference>
<dbReference type="SUPFAM" id="SSF56003">
    <property type="entry name" value="Molybdenum cofactor-binding domain"/>
    <property type="match status" value="1"/>
</dbReference>
<keyword evidence="3" id="KW-1185">Reference proteome</keyword>
<dbReference type="OrthoDB" id="9759099at2"/>
<dbReference type="Proteomes" id="UP000002774">
    <property type="component" value="Chromosome"/>
</dbReference>